<dbReference type="Pfam" id="PF21597">
    <property type="entry name" value="TetR_C_43"/>
    <property type="match status" value="1"/>
</dbReference>
<dbReference type="PRINTS" id="PR00455">
    <property type="entry name" value="HTHTETR"/>
</dbReference>
<evidence type="ECO:0000313" key="7">
    <source>
        <dbReference type="Proteomes" id="UP001602245"/>
    </source>
</evidence>
<dbReference type="RefSeq" id="WP_020510735.1">
    <property type="nucleotide sequence ID" value="NZ_JBIAZU010000002.1"/>
</dbReference>
<keyword evidence="7" id="KW-1185">Reference proteome</keyword>
<dbReference type="InterPro" id="IPR001647">
    <property type="entry name" value="HTH_TetR"/>
</dbReference>
<evidence type="ECO:0000313" key="6">
    <source>
        <dbReference type="EMBL" id="MFF5290117.1"/>
    </source>
</evidence>
<evidence type="ECO:0000256" key="1">
    <source>
        <dbReference type="ARBA" id="ARBA00023015"/>
    </source>
</evidence>
<feature type="domain" description="HTH tetR-type" evidence="5">
    <location>
        <begin position="6"/>
        <end position="65"/>
    </location>
</feature>
<keyword evidence="3" id="KW-0804">Transcription</keyword>
<dbReference type="Pfam" id="PF00440">
    <property type="entry name" value="TetR_N"/>
    <property type="match status" value="1"/>
</dbReference>
<evidence type="ECO:0000256" key="3">
    <source>
        <dbReference type="ARBA" id="ARBA00023163"/>
    </source>
</evidence>
<reference evidence="6 7" key="1">
    <citation type="submission" date="2024-10" db="EMBL/GenBank/DDBJ databases">
        <title>The Natural Products Discovery Center: Release of the First 8490 Sequenced Strains for Exploring Actinobacteria Biosynthetic Diversity.</title>
        <authorList>
            <person name="Kalkreuter E."/>
            <person name="Kautsar S.A."/>
            <person name="Yang D."/>
            <person name="Bader C.D."/>
            <person name="Teijaro C.N."/>
            <person name="Fluegel L."/>
            <person name="Davis C.M."/>
            <person name="Simpson J.R."/>
            <person name="Lauterbach L."/>
            <person name="Steele A.D."/>
            <person name="Gui C."/>
            <person name="Meng S."/>
            <person name="Li G."/>
            <person name="Viehrig K."/>
            <person name="Ye F."/>
            <person name="Su P."/>
            <person name="Kiefer A.F."/>
            <person name="Nichols A."/>
            <person name="Cepeda A.J."/>
            <person name="Yan W."/>
            <person name="Fan B."/>
            <person name="Jiang Y."/>
            <person name="Adhikari A."/>
            <person name="Zheng C.-J."/>
            <person name="Schuster L."/>
            <person name="Cowan T.M."/>
            <person name="Smanski M.J."/>
            <person name="Chevrette M.G."/>
            <person name="De Carvalho L.P.S."/>
            <person name="Shen B."/>
        </authorList>
    </citation>
    <scope>NUCLEOTIDE SEQUENCE [LARGE SCALE GENOMIC DNA]</scope>
    <source>
        <strain evidence="6 7">NPDC000087</strain>
    </source>
</reference>
<evidence type="ECO:0000256" key="2">
    <source>
        <dbReference type="ARBA" id="ARBA00023125"/>
    </source>
</evidence>
<protein>
    <submittedName>
        <fullName evidence="6">TetR/AcrR family transcriptional regulator</fullName>
    </submittedName>
</protein>
<dbReference type="Gene3D" id="1.10.357.10">
    <property type="entry name" value="Tetracycline Repressor, domain 2"/>
    <property type="match status" value="1"/>
</dbReference>
<evidence type="ECO:0000259" key="5">
    <source>
        <dbReference type="PROSITE" id="PS50977"/>
    </source>
</evidence>
<keyword evidence="1" id="KW-0805">Transcription regulation</keyword>
<sequence length="176" mass="19310">MRADARENHDRVLEVAARAFEREGTGASLKAIAREAGVGIGTVYRRFPTREALVEAVYRQEVDRLCAAGLELAATRPGVDALREWMELFVDFMAAKRGLGETLRAVLTSDDDKQQTRDRLRATIAALLATEGVRPGIEPNDLLMALGGITLIAAEERQRELATRLVGLLLDGVRAR</sequence>
<proteinExistence type="predicted"/>
<dbReference type="SUPFAM" id="SSF48498">
    <property type="entry name" value="Tetracyclin repressor-like, C-terminal domain"/>
    <property type="match status" value="1"/>
</dbReference>
<gene>
    <name evidence="6" type="ORF">ACFY35_11785</name>
</gene>
<dbReference type="InterPro" id="IPR036271">
    <property type="entry name" value="Tet_transcr_reg_TetR-rel_C_sf"/>
</dbReference>
<accession>A0ABW6WDP9</accession>
<dbReference type="SUPFAM" id="SSF46689">
    <property type="entry name" value="Homeodomain-like"/>
    <property type="match status" value="1"/>
</dbReference>
<dbReference type="PANTHER" id="PTHR30055">
    <property type="entry name" value="HTH-TYPE TRANSCRIPTIONAL REGULATOR RUTR"/>
    <property type="match status" value="1"/>
</dbReference>
<dbReference type="InterPro" id="IPR009057">
    <property type="entry name" value="Homeodomain-like_sf"/>
</dbReference>
<keyword evidence="2 4" id="KW-0238">DNA-binding</keyword>
<dbReference type="InterPro" id="IPR050109">
    <property type="entry name" value="HTH-type_TetR-like_transc_reg"/>
</dbReference>
<dbReference type="Proteomes" id="UP001602245">
    <property type="component" value="Unassembled WGS sequence"/>
</dbReference>
<comment type="caution">
    <text evidence="6">The sequence shown here is derived from an EMBL/GenBank/DDBJ whole genome shotgun (WGS) entry which is preliminary data.</text>
</comment>
<organism evidence="6 7">
    <name type="scientific">Paractinoplanes globisporus</name>
    <dbReference type="NCBI Taxonomy" id="113565"/>
    <lineage>
        <taxon>Bacteria</taxon>
        <taxon>Bacillati</taxon>
        <taxon>Actinomycetota</taxon>
        <taxon>Actinomycetes</taxon>
        <taxon>Micromonosporales</taxon>
        <taxon>Micromonosporaceae</taxon>
        <taxon>Paractinoplanes</taxon>
    </lineage>
</organism>
<dbReference type="InterPro" id="IPR049445">
    <property type="entry name" value="TetR_SbtR-like_C"/>
</dbReference>
<dbReference type="EMBL" id="JBIAZU010000002">
    <property type="protein sequence ID" value="MFF5290117.1"/>
    <property type="molecule type" value="Genomic_DNA"/>
</dbReference>
<name>A0ABW6WDP9_9ACTN</name>
<evidence type="ECO:0000256" key="4">
    <source>
        <dbReference type="PROSITE-ProRule" id="PRU00335"/>
    </source>
</evidence>
<feature type="DNA-binding region" description="H-T-H motif" evidence="4">
    <location>
        <begin position="28"/>
        <end position="47"/>
    </location>
</feature>
<dbReference type="PANTHER" id="PTHR30055:SF234">
    <property type="entry name" value="HTH-TYPE TRANSCRIPTIONAL REGULATOR BETI"/>
    <property type="match status" value="1"/>
</dbReference>
<dbReference type="PROSITE" id="PS50977">
    <property type="entry name" value="HTH_TETR_2"/>
    <property type="match status" value="1"/>
</dbReference>